<dbReference type="AlphaFoldDB" id="A0A914A6I5"/>
<accession>A0A914A6I5</accession>
<dbReference type="RefSeq" id="XP_038059477.1">
    <property type="nucleotide sequence ID" value="XM_038203549.1"/>
</dbReference>
<name>A0A914A6I5_PATMI</name>
<evidence type="ECO:0000256" key="1">
    <source>
        <dbReference type="SAM" id="SignalP"/>
    </source>
</evidence>
<organism evidence="2 3">
    <name type="scientific">Patiria miniata</name>
    <name type="common">Bat star</name>
    <name type="synonym">Asterina miniata</name>
    <dbReference type="NCBI Taxonomy" id="46514"/>
    <lineage>
        <taxon>Eukaryota</taxon>
        <taxon>Metazoa</taxon>
        <taxon>Echinodermata</taxon>
        <taxon>Eleutherozoa</taxon>
        <taxon>Asterozoa</taxon>
        <taxon>Asteroidea</taxon>
        <taxon>Valvatacea</taxon>
        <taxon>Valvatida</taxon>
        <taxon>Asterinidae</taxon>
        <taxon>Patiria</taxon>
    </lineage>
</organism>
<keyword evidence="1" id="KW-0732">Signal</keyword>
<keyword evidence="3" id="KW-1185">Reference proteome</keyword>
<reference evidence="2" key="1">
    <citation type="submission" date="2022-11" db="UniProtKB">
        <authorList>
            <consortium name="EnsemblMetazoa"/>
        </authorList>
    </citation>
    <scope>IDENTIFICATION</scope>
</reference>
<protein>
    <submittedName>
        <fullName evidence="2">Uncharacterized protein</fullName>
    </submittedName>
</protein>
<dbReference type="GeneID" id="119730568"/>
<feature type="chain" id="PRO_5037207253" evidence="1">
    <location>
        <begin position="20"/>
        <end position="209"/>
    </location>
</feature>
<evidence type="ECO:0000313" key="2">
    <source>
        <dbReference type="EnsemblMetazoa" id="XP_038059477.1"/>
    </source>
</evidence>
<dbReference type="EnsemblMetazoa" id="XM_038203549.1">
    <property type="protein sequence ID" value="XP_038059477.1"/>
    <property type="gene ID" value="LOC119730568"/>
</dbReference>
<sequence length="209" mass="22985">MDNALILGFAMLLSSSSTAMPAAVNGPPIAITTRFVPPIANEGEKLTFSSTFDITKGTERCKPKGLQFVQRDILEFDEPDVVMAEFDKVIVDDYRLHVALDTSKDTWVYNLTIDCVTRLNTTFAVAIAGMWDCPGLQQKSCIGLPIKVKFSSTDPFPICPSNQTPGNSVFSKSFKLKSRPSHPFSELVKGFQSYSRSNGVGEVENLYSK</sequence>
<evidence type="ECO:0000313" key="3">
    <source>
        <dbReference type="Proteomes" id="UP000887568"/>
    </source>
</evidence>
<proteinExistence type="predicted"/>
<dbReference type="Proteomes" id="UP000887568">
    <property type="component" value="Unplaced"/>
</dbReference>
<feature type="signal peptide" evidence="1">
    <location>
        <begin position="1"/>
        <end position="19"/>
    </location>
</feature>